<keyword evidence="1" id="KW-0732">Signal</keyword>
<keyword evidence="3" id="KW-1185">Reference proteome</keyword>
<dbReference type="KEGG" id="ccos:Pan44_16560"/>
<evidence type="ECO:0000256" key="1">
    <source>
        <dbReference type="SAM" id="SignalP"/>
    </source>
</evidence>
<evidence type="ECO:0000313" key="3">
    <source>
        <dbReference type="Proteomes" id="UP000315700"/>
    </source>
</evidence>
<protein>
    <recommendedName>
        <fullName evidence="4">3-keto-disaccharide hydrolase domain-containing protein</fullName>
    </recommendedName>
</protein>
<feature type="signal peptide" evidence="1">
    <location>
        <begin position="1"/>
        <end position="20"/>
    </location>
</feature>
<evidence type="ECO:0000313" key="2">
    <source>
        <dbReference type="EMBL" id="QDT53633.1"/>
    </source>
</evidence>
<reference evidence="2 3" key="1">
    <citation type="submission" date="2019-02" db="EMBL/GenBank/DDBJ databases">
        <title>Deep-cultivation of Planctomycetes and their phenomic and genomic characterization uncovers novel biology.</title>
        <authorList>
            <person name="Wiegand S."/>
            <person name="Jogler M."/>
            <person name="Boedeker C."/>
            <person name="Pinto D."/>
            <person name="Vollmers J."/>
            <person name="Rivas-Marin E."/>
            <person name="Kohn T."/>
            <person name="Peeters S.H."/>
            <person name="Heuer A."/>
            <person name="Rast P."/>
            <person name="Oberbeckmann S."/>
            <person name="Bunk B."/>
            <person name="Jeske O."/>
            <person name="Meyerdierks A."/>
            <person name="Storesund J.E."/>
            <person name="Kallscheuer N."/>
            <person name="Luecker S."/>
            <person name="Lage O.M."/>
            <person name="Pohl T."/>
            <person name="Merkel B.J."/>
            <person name="Hornburger P."/>
            <person name="Mueller R.-W."/>
            <person name="Bruemmer F."/>
            <person name="Labrenz M."/>
            <person name="Spormann A.M."/>
            <person name="Op den Camp H."/>
            <person name="Overmann J."/>
            <person name="Amann R."/>
            <person name="Jetten M.S.M."/>
            <person name="Mascher T."/>
            <person name="Medema M.H."/>
            <person name="Devos D.P."/>
            <person name="Kaster A.-K."/>
            <person name="Ovreas L."/>
            <person name="Rohde M."/>
            <person name="Galperin M.Y."/>
            <person name="Jogler C."/>
        </authorList>
    </citation>
    <scope>NUCLEOTIDE SEQUENCE [LARGE SCALE GENOMIC DNA]</scope>
    <source>
        <strain evidence="2 3">Pan44</strain>
    </source>
</reference>
<dbReference type="EMBL" id="CP036271">
    <property type="protein sequence ID" value="QDT53633.1"/>
    <property type="molecule type" value="Genomic_DNA"/>
</dbReference>
<dbReference type="RefSeq" id="WP_231754253.1">
    <property type="nucleotide sequence ID" value="NZ_CP036271.1"/>
</dbReference>
<dbReference type="AlphaFoldDB" id="A0A517SBZ1"/>
<dbReference type="SUPFAM" id="SSF49899">
    <property type="entry name" value="Concanavalin A-like lectins/glucanases"/>
    <property type="match status" value="1"/>
</dbReference>
<accession>A0A517SBZ1</accession>
<dbReference type="Gene3D" id="2.60.120.560">
    <property type="entry name" value="Exo-inulinase, domain 1"/>
    <property type="match status" value="1"/>
</dbReference>
<organism evidence="2 3">
    <name type="scientific">Caulifigura coniformis</name>
    <dbReference type="NCBI Taxonomy" id="2527983"/>
    <lineage>
        <taxon>Bacteria</taxon>
        <taxon>Pseudomonadati</taxon>
        <taxon>Planctomycetota</taxon>
        <taxon>Planctomycetia</taxon>
        <taxon>Planctomycetales</taxon>
        <taxon>Planctomycetaceae</taxon>
        <taxon>Caulifigura</taxon>
    </lineage>
</organism>
<gene>
    <name evidence="2" type="ORF">Pan44_16560</name>
</gene>
<proteinExistence type="predicted"/>
<feature type="chain" id="PRO_5021809937" description="3-keto-disaccharide hydrolase domain-containing protein" evidence="1">
    <location>
        <begin position="21"/>
        <end position="250"/>
    </location>
</feature>
<sequence length="250" mass="27494" precursor="true">MLSQALKFTFLTSLCATGLAADVSTVPTESIARKKELLFEDDFEASQPAKPWHRVVPTFEFEGGVLKGTQTRAKDETSADGKRVIKAHAAVHGLEIPTRDSVVEAKIRFDGATMIDVEFDDRQYKDAHYGHLCRAQVRLNGVTLIDERDGNMRNDIYEMKKDPAKKEEVKKLLVGRSATFPARLEPGKWYTLVVETVGDEMRVTIDGKPAGYLKSSGIAHPTKSKIELGVAGTSGSFDDLKVWNAAPAGK</sequence>
<evidence type="ECO:0008006" key="4">
    <source>
        <dbReference type="Google" id="ProtNLM"/>
    </source>
</evidence>
<dbReference type="InParanoid" id="A0A517SBZ1"/>
<name>A0A517SBZ1_9PLAN</name>
<dbReference type="Proteomes" id="UP000315700">
    <property type="component" value="Chromosome"/>
</dbReference>
<dbReference type="InterPro" id="IPR013320">
    <property type="entry name" value="ConA-like_dom_sf"/>
</dbReference>